<dbReference type="InterPro" id="IPR003599">
    <property type="entry name" value="Ig_sub"/>
</dbReference>
<dbReference type="SMART" id="SM00409">
    <property type="entry name" value="IG"/>
    <property type="match status" value="2"/>
</dbReference>
<dbReference type="PROSITE" id="PS50835">
    <property type="entry name" value="IG_LIKE"/>
    <property type="match status" value="1"/>
</dbReference>
<name>A0ABM1DPU1_PRICU</name>
<evidence type="ECO:0000256" key="2">
    <source>
        <dbReference type="ARBA" id="ARBA00022692"/>
    </source>
</evidence>
<evidence type="ECO:0000256" key="1">
    <source>
        <dbReference type="ARBA" id="ARBA00004479"/>
    </source>
</evidence>
<gene>
    <name evidence="14" type="primary">LOC106805010</name>
</gene>
<evidence type="ECO:0000256" key="7">
    <source>
        <dbReference type="ARBA" id="ARBA00023157"/>
    </source>
</evidence>
<keyword evidence="6" id="KW-0472">Membrane</keyword>
<dbReference type="InterPro" id="IPR007110">
    <property type="entry name" value="Ig-like_dom"/>
</dbReference>
<evidence type="ECO:0000256" key="3">
    <source>
        <dbReference type="ARBA" id="ARBA00022729"/>
    </source>
</evidence>
<dbReference type="RefSeq" id="XP_014661962.1">
    <property type="nucleotide sequence ID" value="XM_014806476.1"/>
</dbReference>
<reference evidence="14" key="1">
    <citation type="submission" date="2025-08" db="UniProtKB">
        <authorList>
            <consortium name="RefSeq"/>
        </authorList>
    </citation>
    <scope>IDENTIFICATION</scope>
</reference>
<keyword evidence="3 11" id="KW-0732">Signal</keyword>
<keyword evidence="13" id="KW-1185">Reference proteome</keyword>
<evidence type="ECO:0000256" key="8">
    <source>
        <dbReference type="ARBA" id="ARBA00023170"/>
    </source>
</evidence>
<keyword evidence="5" id="KW-1133">Transmembrane helix</keyword>
<keyword evidence="4" id="KW-0677">Repeat</keyword>
<dbReference type="SUPFAM" id="SSF49265">
    <property type="entry name" value="Fibronectin type III"/>
    <property type="match status" value="1"/>
</dbReference>
<evidence type="ECO:0000256" key="4">
    <source>
        <dbReference type="ARBA" id="ARBA00022737"/>
    </source>
</evidence>
<evidence type="ECO:0000259" key="12">
    <source>
        <dbReference type="PROSITE" id="PS50835"/>
    </source>
</evidence>
<organism evidence="13 14">
    <name type="scientific">Priapulus caudatus</name>
    <name type="common">Priapulid worm</name>
    <dbReference type="NCBI Taxonomy" id="37621"/>
    <lineage>
        <taxon>Eukaryota</taxon>
        <taxon>Metazoa</taxon>
        <taxon>Ecdysozoa</taxon>
        <taxon>Scalidophora</taxon>
        <taxon>Priapulida</taxon>
        <taxon>Priapulimorpha</taxon>
        <taxon>Priapulimorphida</taxon>
        <taxon>Priapulidae</taxon>
        <taxon>Priapulus</taxon>
    </lineage>
</organism>
<feature type="signal peptide" evidence="11">
    <location>
        <begin position="1"/>
        <end position="32"/>
    </location>
</feature>
<dbReference type="SUPFAM" id="SSF48726">
    <property type="entry name" value="Immunoglobulin"/>
    <property type="match status" value="2"/>
</dbReference>
<evidence type="ECO:0000256" key="10">
    <source>
        <dbReference type="SAM" id="MobiDB-lite"/>
    </source>
</evidence>
<proteinExistence type="predicted"/>
<evidence type="ECO:0000256" key="6">
    <source>
        <dbReference type="ARBA" id="ARBA00023136"/>
    </source>
</evidence>
<evidence type="ECO:0000313" key="13">
    <source>
        <dbReference type="Proteomes" id="UP000695022"/>
    </source>
</evidence>
<evidence type="ECO:0000256" key="11">
    <source>
        <dbReference type="SAM" id="SignalP"/>
    </source>
</evidence>
<feature type="chain" id="PRO_5045041490" evidence="11">
    <location>
        <begin position="33"/>
        <end position="572"/>
    </location>
</feature>
<feature type="domain" description="Ig-like" evidence="12">
    <location>
        <begin position="119"/>
        <end position="221"/>
    </location>
</feature>
<keyword evidence="7" id="KW-1015">Disulfide bond</keyword>
<evidence type="ECO:0000313" key="14">
    <source>
        <dbReference type="RefSeq" id="XP_014661962.1"/>
    </source>
</evidence>
<dbReference type="InterPro" id="IPR036179">
    <property type="entry name" value="Ig-like_dom_sf"/>
</dbReference>
<accession>A0ABM1DPU1</accession>
<dbReference type="PANTHER" id="PTHR44170">
    <property type="entry name" value="PROTEIN SIDEKICK"/>
    <property type="match status" value="1"/>
</dbReference>
<dbReference type="GeneID" id="106805010"/>
<dbReference type="Pfam" id="PF09240">
    <property type="entry name" value="IL6Ra-bind"/>
    <property type="match status" value="1"/>
</dbReference>
<dbReference type="InterPro" id="IPR036116">
    <property type="entry name" value="FN3_sf"/>
</dbReference>
<keyword evidence="2" id="KW-0812">Transmembrane</keyword>
<evidence type="ECO:0000256" key="9">
    <source>
        <dbReference type="ARBA" id="ARBA00023180"/>
    </source>
</evidence>
<comment type="subcellular location">
    <subcellularLocation>
        <location evidence="1">Membrane</location>
        <topology evidence="1">Single-pass type I membrane protein</topology>
    </subcellularLocation>
</comment>
<dbReference type="InterPro" id="IPR013783">
    <property type="entry name" value="Ig-like_fold"/>
</dbReference>
<keyword evidence="9" id="KW-0325">Glycoprotein</keyword>
<keyword evidence="8" id="KW-0675">Receptor</keyword>
<dbReference type="PANTHER" id="PTHR44170:SF6">
    <property type="entry name" value="CONTACTIN"/>
    <property type="match status" value="1"/>
</dbReference>
<feature type="compositionally biased region" description="Polar residues" evidence="10">
    <location>
        <begin position="458"/>
        <end position="474"/>
    </location>
</feature>
<dbReference type="Proteomes" id="UP000695022">
    <property type="component" value="Unplaced"/>
</dbReference>
<dbReference type="InterPro" id="IPR015321">
    <property type="entry name" value="TypeI_recpt_CBD"/>
</dbReference>
<protein>
    <submittedName>
        <fullName evidence="14">Uncharacterized protein LOC106805010</fullName>
    </submittedName>
</protein>
<sequence length="572" mass="63376">MSRFGVSRSVRSPAMLLMLMLGASLMMTCTKANQRTAAEHGVVKNPTLDHGDTLIKIAPGRNISLPCAGTGAIRWFFRRFDGDSDDQLLEEQAEPTPLVRQAMTYDDSGSYECRQEARPTVAISSYTVLVLATPNKKEQLYGEIVPESSQFVEHGATVALACVLYNTDLYDSTMITWSLQPYVDQGTTNVTSWAVAVDRRTSLLVIRNATWRHRGSYHCQLPVGLHDVDFRAITVGERPTPPVDVACVLDNSQYVTCSWLPGNEPRISTAHALRYRQSKTEAWQEAVAAAQSQCECSDTNGPAKDGHCCQIGERFQQRIPGEYLAIGPQMQLQVEVTISNKLGRTAVTTSLSLDDTILRLPPPPFFVARPLNSSCLDVTVGYDSNAATSIWDLLDFDVECDIQYRREGRESNKPSKHATKIGLINADNQDKKQMVICGLAAYTNYTLYARCRPEHSHFQSSSSGPISANTTSAAPLSGPPMTNGAFSLKSLDGGDRLVHLYWQSPQQGDVRGKFTGYKLKKLISGHVIEKPGSADDDIIVNTTSLEVTLRQTNKMQLDIWVVKRRWRVARFF</sequence>
<feature type="region of interest" description="Disordered" evidence="10">
    <location>
        <begin position="458"/>
        <end position="479"/>
    </location>
</feature>
<dbReference type="Gene3D" id="2.60.40.10">
    <property type="entry name" value="Immunoglobulins"/>
    <property type="match status" value="4"/>
</dbReference>
<evidence type="ECO:0000256" key="5">
    <source>
        <dbReference type="ARBA" id="ARBA00022989"/>
    </source>
</evidence>